<dbReference type="Gene3D" id="3.30.230.10">
    <property type="match status" value="1"/>
</dbReference>
<reference evidence="5 6" key="1">
    <citation type="journal article" date="2015" name="Genome Announc.">
        <title>Complete Genome Sequencing of Protease-Producing Novel Arthrobacter sp. Strain IHBB 11108 Using PacBio Single-Molecule Real-Time Sequencing Technology.</title>
        <authorList>
            <person name="Kiran S."/>
            <person name="Swarnkar M.K."/>
            <person name="Pal M."/>
            <person name="Thakur R."/>
            <person name="Tewari R."/>
            <person name="Singh A.K."/>
            <person name="Gulati A."/>
        </authorList>
    </citation>
    <scope>NUCLEOTIDE SEQUENCE [LARGE SCALE GENOMIC DNA]</scope>
    <source>
        <strain evidence="5 6">IHBB 11108</strain>
    </source>
</reference>
<dbReference type="AlphaFoldDB" id="A0A0D4BZJ7"/>
<dbReference type="PATRIC" id="fig|1618207.4.peg.1682"/>
<dbReference type="InterPro" id="IPR008269">
    <property type="entry name" value="Lon_proteolytic"/>
</dbReference>
<evidence type="ECO:0000259" key="4">
    <source>
        <dbReference type="PROSITE" id="PS51786"/>
    </source>
</evidence>
<evidence type="ECO:0000256" key="3">
    <source>
        <dbReference type="SAM" id="Phobius"/>
    </source>
</evidence>
<keyword evidence="6" id="KW-1185">Reference proteome</keyword>
<feature type="active site" evidence="1">
    <location>
        <position position="271"/>
    </location>
</feature>
<dbReference type="HOGENOM" id="CLU_042037_1_0_11"/>
<evidence type="ECO:0000256" key="2">
    <source>
        <dbReference type="SAM" id="MobiDB-lite"/>
    </source>
</evidence>
<accession>A0A0D4BZJ7</accession>
<dbReference type="PROSITE" id="PS51786">
    <property type="entry name" value="LON_PROTEOLYTIC"/>
    <property type="match status" value="1"/>
</dbReference>
<protein>
    <recommendedName>
        <fullName evidence="1">endopeptidase La</fullName>
        <ecNumber evidence="1">3.4.21.53</ecNumber>
    </recommendedName>
</protein>
<dbReference type="GO" id="GO:0004176">
    <property type="term" value="F:ATP-dependent peptidase activity"/>
    <property type="evidence" value="ECO:0007669"/>
    <property type="project" value="UniProtKB-UniRule"/>
</dbReference>
<feature type="compositionally biased region" description="Pro residues" evidence="2">
    <location>
        <begin position="8"/>
        <end position="17"/>
    </location>
</feature>
<keyword evidence="3" id="KW-1133">Transmembrane helix</keyword>
<dbReference type="KEGG" id="ari:UM93_08315"/>
<dbReference type="InterPro" id="IPR027065">
    <property type="entry name" value="Lon_Prtase"/>
</dbReference>
<feature type="transmembrane region" description="Helical" evidence="3">
    <location>
        <begin position="36"/>
        <end position="62"/>
    </location>
</feature>
<organism evidence="5 6">
    <name type="scientific">Psychromicrobium lacuslunae</name>
    <dbReference type="NCBI Taxonomy" id="1618207"/>
    <lineage>
        <taxon>Bacteria</taxon>
        <taxon>Bacillati</taxon>
        <taxon>Actinomycetota</taxon>
        <taxon>Actinomycetes</taxon>
        <taxon>Micrococcales</taxon>
        <taxon>Micrococcaceae</taxon>
        <taxon>Psychromicrobium</taxon>
    </lineage>
</organism>
<dbReference type="GO" id="GO:0004252">
    <property type="term" value="F:serine-type endopeptidase activity"/>
    <property type="evidence" value="ECO:0007669"/>
    <property type="project" value="UniProtKB-UniRule"/>
</dbReference>
<dbReference type="SUPFAM" id="SSF50156">
    <property type="entry name" value="PDZ domain-like"/>
    <property type="match status" value="1"/>
</dbReference>
<dbReference type="EC" id="3.4.21.53" evidence="1"/>
<comment type="catalytic activity">
    <reaction evidence="1">
        <text>Hydrolysis of proteins in presence of ATP.</text>
        <dbReference type="EC" id="3.4.21.53"/>
    </reaction>
</comment>
<dbReference type="InterPro" id="IPR036034">
    <property type="entry name" value="PDZ_sf"/>
</dbReference>
<sequence length="384" mass="39500">MSQAYPGSPGPESPPMPGGYLDYQPPAVQRPRDGRFTAMAVSGVLALLLAVLAVVLPAPYVVESAGPTLNTLGSENGKQIISINGHQSYPAKGQLDLVTVYLNGGPQNQINLFEAYRSWLDPQQAVYPVELIYPPTATKDQINEQNAADMVSSQDKATAAALSQQKIAYQQQLFVGSIPAGSASAGKLQAGDALQTVNGQKIVDQGTLQQVLAAGKGAAVKIGVLRDGKSAEVTVTPQLSNGRYLLGILLNYKYSFPFEVKIALENIGGPSAGMMFALGIIDTLTPGDLTGGKHFAGTGTIDAAGNVGAIGGIPQKMIGAKGAGASVFLAPEANCDEVVGHVPEGLQVVKVKTLQEAYDAVSLIGSGKDGSALPTCTAGNAAGK</sequence>
<keyword evidence="1" id="KW-0378">Hydrolase</keyword>
<evidence type="ECO:0000313" key="6">
    <source>
        <dbReference type="Proteomes" id="UP000061839"/>
    </source>
</evidence>
<dbReference type="STRING" id="1618207.UM93_08315"/>
<keyword evidence="1" id="KW-0720">Serine protease</keyword>
<dbReference type="GO" id="GO:0030163">
    <property type="term" value="P:protein catabolic process"/>
    <property type="evidence" value="ECO:0007669"/>
    <property type="project" value="InterPro"/>
</dbReference>
<feature type="domain" description="Lon proteolytic" evidence="4">
    <location>
        <begin position="265"/>
        <end position="364"/>
    </location>
</feature>
<feature type="active site" evidence="1">
    <location>
        <position position="316"/>
    </location>
</feature>
<name>A0A0D4BZJ7_9MICC</name>
<dbReference type="InterPro" id="IPR014721">
    <property type="entry name" value="Ribsml_uS5_D2-typ_fold_subgr"/>
</dbReference>
<dbReference type="InterPro" id="IPR020568">
    <property type="entry name" value="Ribosomal_Su5_D2-typ_SF"/>
</dbReference>
<gene>
    <name evidence="5" type="ORF">UM93_08315</name>
</gene>
<dbReference type="Proteomes" id="UP000061839">
    <property type="component" value="Chromosome"/>
</dbReference>
<dbReference type="EMBL" id="CP011005">
    <property type="protein sequence ID" value="AJT41516.1"/>
    <property type="molecule type" value="Genomic_DNA"/>
</dbReference>
<dbReference type="SUPFAM" id="SSF54211">
    <property type="entry name" value="Ribosomal protein S5 domain 2-like"/>
    <property type="match status" value="1"/>
</dbReference>
<dbReference type="GO" id="GO:0006508">
    <property type="term" value="P:proteolysis"/>
    <property type="evidence" value="ECO:0007669"/>
    <property type="project" value="UniProtKB-KW"/>
</dbReference>
<dbReference type="GO" id="GO:0005524">
    <property type="term" value="F:ATP binding"/>
    <property type="evidence" value="ECO:0007669"/>
    <property type="project" value="InterPro"/>
</dbReference>
<dbReference type="PANTHER" id="PTHR10046">
    <property type="entry name" value="ATP DEPENDENT LON PROTEASE FAMILY MEMBER"/>
    <property type="match status" value="1"/>
</dbReference>
<keyword evidence="3" id="KW-0812">Transmembrane</keyword>
<keyword evidence="3" id="KW-0472">Membrane</keyword>
<dbReference type="Pfam" id="PF05362">
    <property type="entry name" value="Lon_C"/>
    <property type="match status" value="1"/>
</dbReference>
<dbReference type="RefSeq" id="WP_234399410.1">
    <property type="nucleotide sequence ID" value="NZ_CP011005.1"/>
</dbReference>
<evidence type="ECO:0000313" key="5">
    <source>
        <dbReference type="EMBL" id="AJT41516.1"/>
    </source>
</evidence>
<feature type="region of interest" description="Disordered" evidence="2">
    <location>
        <begin position="1"/>
        <end position="27"/>
    </location>
</feature>
<evidence type="ECO:0000256" key="1">
    <source>
        <dbReference type="PROSITE-ProRule" id="PRU01122"/>
    </source>
</evidence>
<comment type="similarity">
    <text evidence="1">Belongs to the peptidase S16 family.</text>
</comment>
<keyword evidence="1" id="KW-0645">Protease</keyword>
<proteinExistence type="inferred from homology"/>